<organism evidence="2 3">
    <name type="scientific">Planifilum fulgidum</name>
    <dbReference type="NCBI Taxonomy" id="201973"/>
    <lineage>
        <taxon>Bacteria</taxon>
        <taxon>Bacillati</taxon>
        <taxon>Bacillota</taxon>
        <taxon>Bacilli</taxon>
        <taxon>Bacillales</taxon>
        <taxon>Thermoactinomycetaceae</taxon>
        <taxon>Planifilum</taxon>
    </lineage>
</organism>
<dbReference type="STRING" id="201973.SAMN04488025_10170"/>
<evidence type="ECO:0000313" key="2">
    <source>
        <dbReference type="EMBL" id="SFF63440.1"/>
    </source>
</evidence>
<keyword evidence="3" id="KW-1185">Reference proteome</keyword>
<dbReference type="Proteomes" id="UP000198661">
    <property type="component" value="Unassembled WGS sequence"/>
</dbReference>
<dbReference type="InterPro" id="IPR029401">
    <property type="entry name" value="Nudix_N"/>
</dbReference>
<evidence type="ECO:0000313" key="3">
    <source>
        <dbReference type="Proteomes" id="UP000198661"/>
    </source>
</evidence>
<gene>
    <name evidence="2" type="ORF">SAMN04488025_10170</name>
</gene>
<evidence type="ECO:0000259" key="1">
    <source>
        <dbReference type="PROSITE" id="PS51462"/>
    </source>
</evidence>
<dbReference type="SUPFAM" id="SSF55811">
    <property type="entry name" value="Nudix"/>
    <property type="match status" value="1"/>
</dbReference>
<dbReference type="PROSITE" id="PS51462">
    <property type="entry name" value="NUDIX"/>
    <property type="match status" value="1"/>
</dbReference>
<proteinExistence type="predicted"/>
<dbReference type="Pfam" id="PF14803">
    <property type="entry name" value="Zn_ribbon_Nudix"/>
    <property type="match status" value="1"/>
</dbReference>
<dbReference type="RefSeq" id="WP_092035344.1">
    <property type="nucleotide sequence ID" value="NZ_FOOK01000001.1"/>
</dbReference>
<dbReference type="PANTHER" id="PTHR43222:SF2">
    <property type="entry name" value="NUDIX HYDROLASE 23, CHLOROPLASTIC"/>
    <property type="match status" value="1"/>
</dbReference>
<dbReference type="Pfam" id="PF00293">
    <property type="entry name" value="NUDIX"/>
    <property type="match status" value="1"/>
</dbReference>
<dbReference type="EMBL" id="FOOK01000001">
    <property type="protein sequence ID" value="SFF63440.1"/>
    <property type="molecule type" value="Genomic_DNA"/>
</dbReference>
<name>A0A1I2KB51_9BACL</name>
<protein>
    <submittedName>
        <fullName evidence="2">ADP-ribose pyrophosphatase YjhB, NUDIX family</fullName>
    </submittedName>
</protein>
<dbReference type="InterPro" id="IPR015797">
    <property type="entry name" value="NUDIX_hydrolase-like_dom_sf"/>
</dbReference>
<dbReference type="OrthoDB" id="9800077at2"/>
<sequence>MNKDLYFKYEWKYKKEDLKFCPRCGHRLSLEDLHIPNQPQLLCHHCHFIFYLDPKLAVTAVVFNKNKNKVLLLQRNEDPGKGLWAFPGGYVERGQDPFETIKNEVREETGLVVEVGEIIGTFSFPEDGLIQLAYEAIADREEVHVNLESKKGRFFAFDEIPWDELAFSTTEELLCSYVKKANLEIGTRVGQPFLRNT</sequence>
<reference evidence="2 3" key="1">
    <citation type="submission" date="2016-10" db="EMBL/GenBank/DDBJ databases">
        <authorList>
            <person name="de Groot N.N."/>
        </authorList>
    </citation>
    <scope>NUCLEOTIDE SEQUENCE [LARGE SCALE GENOMIC DNA]</scope>
    <source>
        <strain evidence="2 3">DSM 44945</strain>
    </source>
</reference>
<dbReference type="PANTHER" id="PTHR43222">
    <property type="entry name" value="NUDIX HYDROLASE 23"/>
    <property type="match status" value="1"/>
</dbReference>
<dbReference type="Gene3D" id="3.90.79.10">
    <property type="entry name" value="Nucleoside Triphosphate Pyrophosphohydrolase"/>
    <property type="match status" value="1"/>
</dbReference>
<dbReference type="AlphaFoldDB" id="A0A1I2KB51"/>
<dbReference type="InterPro" id="IPR000086">
    <property type="entry name" value="NUDIX_hydrolase_dom"/>
</dbReference>
<feature type="domain" description="Nudix hydrolase" evidence="1">
    <location>
        <begin position="53"/>
        <end position="191"/>
    </location>
</feature>
<accession>A0A1I2KB51</accession>